<dbReference type="AlphaFoldDB" id="A0A067PFJ4"/>
<dbReference type="EMBL" id="KL197739">
    <property type="protein sequence ID" value="KDQ52610.1"/>
    <property type="molecule type" value="Genomic_DNA"/>
</dbReference>
<organism evidence="2 3">
    <name type="scientific">Jaapia argillacea MUCL 33604</name>
    <dbReference type="NCBI Taxonomy" id="933084"/>
    <lineage>
        <taxon>Eukaryota</taxon>
        <taxon>Fungi</taxon>
        <taxon>Dikarya</taxon>
        <taxon>Basidiomycota</taxon>
        <taxon>Agaricomycotina</taxon>
        <taxon>Agaricomycetes</taxon>
        <taxon>Agaricomycetidae</taxon>
        <taxon>Jaapiales</taxon>
        <taxon>Jaapiaceae</taxon>
        <taxon>Jaapia</taxon>
    </lineage>
</organism>
<name>A0A067PFJ4_9AGAM</name>
<gene>
    <name evidence="2" type="ORF">JAAARDRAFT_198231</name>
</gene>
<protein>
    <submittedName>
        <fullName evidence="2">Uncharacterized protein</fullName>
    </submittedName>
</protein>
<evidence type="ECO:0000313" key="3">
    <source>
        <dbReference type="Proteomes" id="UP000027265"/>
    </source>
</evidence>
<keyword evidence="3" id="KW-1185">Reference proteome</keyword>
<sequence>MCLTGDPSPIPTVSRFRIAHWDSFAGFAKIRDGVPDTFTTSPLVLISCALYSSLHRPTSWRSLEQYPPEILGNSPADPPTRSQPGISQPWGPAASVVQPHVAGLHTYSSTLTLLFARRRNTHRMRFGSVLQALQLVSSTVSQLTAQGTLKL</sequence>
<dbReference type="HOGENOM" id="CLU_1731726_0_0_1"/>
<proteinExistence type="predicted"/>
<dbReference type="Proteomes" id="UP000027265">
    <property type="component" value="Unassembled WGS sequence"/>
</dbReference>
<evidence type="ECO:0000313" key="2">
    <source>
        <dbReference type="EMBL" id="KDQ52610.1"/>
    </source>
</evidence>
<reference evidence="3" key="1">
    <citation type="journal article" date="2014" name="Proc. Natl. Acad. Sci. U.S.A.">
        <title>Extensive sampling of basidiomycete genomes demonstrates inadequacy of the white-rot/brown-rot paradigm for wood decay fungi.</title>
        <authorList>
            <person name="Riley R."/>
            <person name="Salamov A.A."/>
            <person name="Brown D.W."/>
            <person name="Nagy L.G."/>
            <person name="Floudas D."/>
            <person name="Held B.W."/>
            <person name="Levasseur A."/>
            <person name="Lombard V."/>
            <person name="Morin E."/>
            <person name="Otillar R."/>
            <person name="Lindquist E.A."/>
            <person name="Sun H."/>
            <person name="LaButti K.M."/>
            <person name="Schmutz J."/>
            <person name="Jabbour D."/>
            <person name="Luo H."/>
            <person name="Baker S.E."/>
            <person name="Pisabarro A.G."/>
            <person name="Walton J.D."/>
            <person name="Blanchette R.A."/>
            <person name="Henrissat B."/>
            <person name="Martin F."/>
            <person name="Cullen D."/>
            <person name="Hibbett D.S."/>
            <person name="Grigoriev I.V."/>
        </authorList>
    </citation>
    <scope>NUCLEOTIDE SEQUENCE [LARGE SCALE GENOMIC DNA]</scope>
    <source>
        <strain evidence="3">MUCL 33604</strain>
    </source>
</reference>
<dbReference type="InParanoid" id="A0A067PFJ4"/>
<accession>A0A067PFJ4</accession>
<evidence type="ECO:0000256" key="1">
    <source>
        <dbReference type="SAM" id="MobiDB-lite"/>
    </source>
</evidence>
<feature type="region of interest" description="Disordered" evidence="1">
    <location>
        <begin position="70"/>
        <end position="92"/>
    </location>
</feature>